<evidence type="ECO:0000313" key="3">
    <source>
        <dbReference type="Proteomes" id="UP001518925"/>
    </source>
</evidence>
<evidence type="ECO:0000313" key="2">
    <source>
        <dbReference type="EMBL" id="MBM6619555.1"/>
    </source>
</evidence>
<proteinExistence type="predicted"/>
<protein>
    <submittedName>
        <fullName evidence="2">Uncharacterized protein</fullName>
    </submittedName>
</protein>
<feature type="transmembrane region" description="Helical" evidence="1">
    <location>
        <begin position="30"/>
        <end position="53"/>
    </location>
</feature>
<keyword evidence="3" id="KW-1185">Reference proteome</keyword>
<dbReference type="EMBL" id="JAFELM010000043">
    <property type="protein sequence ID" value="MBM6619555.1"/>
    <property type="molecule type" value="Genomic_DNA"/>
</dbReference>
<evidence type="ECO:0000256" key="1">
    <source>
        <dbReference type="SAM" id="Phobius"/>
    </source>
</evidence>
<sequence>MEFLVILALLLIGSTITLFSINLSRNRKMMMWGILTMFLIGPILSWTLSLIYADLEGDGFAGVALLMLLLPIIFVIGLIILITGFVKKEGKTENSNNQ</sequence>
<accession>A0ABS2DM26</accession>
<reference evidence="2 3" key="1">
    <citation type="submission" date="2021-02" db="EMBL/GenBank/DDBJ databases">
        <title>Bacillus sp. RD4P76, an endophyte from a halophyte.</title>
        <authorList>
            <person name="Sun J.-Q."/>
        </authorList>
    </citation>
    <scope>NUCLEOTIDE SEQUENCE [LARGE SCALE GENOMIC DNA]</scope>
    <source>
        <strain evidence="2 3">RD4P76</strain>
    </source>
</reference>
<dbReference type="RefSeq" id="WP_204205028.1">
    <property type="nucleotide sequence ID" value="NZ_JAFELM010000043.1"/>
</dbReference>
<dbReference type="Proteomes" id="UP001518925">
    <property type="component" value="Unassembled WGS sequence"/>
</dbReference>
<gene>
    <name evidence="2" type="ORF">JR050_17985</name>
</gene>
<feature type="transmembrane region" description="Helical" evidence="1">
    <location>
        <begin position="59"/>
        <end position="86"/>
    </location>
</feature>
<keyword evidence="1" id="KW-1133">Transmembrane helix</keyword>
<comment type="caution">
    <text evidence="2">The sequence shown here is derived from an EMBL/GenBank/DDBJ whole genome shotgun (WGS) entry which is preliminary data.</text>
</comment>
<organism evidence="2 3">
    <name type="scientific">Bacillus suaedaesalsae</name>
    <dbReference type="NCBI Taxonomy" id="2810349"/>
    <lineage>
        <taxon>Bacteria</taxon>
        <taxon>Bacillati</taxon>
        <taxon>Bacillota</taxon>
        <taxon>Bacilli</taxon>
        <taxon>Bacillales</taxon>
        <taxon>Bacillaceae</taxon>
        <taxon>Bacillus</taxon>
    </lineage>
</organism>
<keyword evidence="1" id="KW-0812">Transmembrane</keyword>
<keyword evidence="1" id="KW-0472">Membrane</keyword>
<name>A0ABS2DM26_9BACI</name>
<feature type="transmembrane region" description="Helical" evidence="1">
    <location>
        <begin position="6"/>
        <end position="23"/>
    </location>
</feature>